<evidence type="ECO:0000313" key="3">
    <source>
        <dbReference type="EMBL" id="RAR75859.1"/>
    </source>
</evidence>
<dbReference type="EMBL" id="QLSZ01000017">
    <property type="protein sequence ID" value="RAR69279.1"/>
    <property type="molecule type" value="Genomic_DNA"/>
</dbReference>
<evidence type="ECO:0000313" key="1">
    <source>
        <dbReference type="EMBL" id="RAR69279.1"/>
    </source>
</evidence>
<sequence>ELQLGERYPSGVYNVIVTQGENTKTLRVIKR</sequence>
<reference evidence="1 4" key="1">
    <citation type="submission" date="2018-06" db="EMBL/GenBank/DDBJ databases">
        <title>Genomic Encyclopedia of Archaeal and Bacterial Type Strains, Phase II (KMG-II): from individual species to whole genera.</title>
        <authorList>
            <person name="Goeker M."/>
        </authorList>
    </citation>
    <scope>NUCLEOTIDE SEQUENCE [LARGE SCALE GENOMIC DNA]</scope>
    <source>
        <strain evidence="1 4">DSM 25663</strain>
    </source>
</reference>
<dbReference type="EMBL" id="QLSZ01000001">
    <property type="protein sequence ID" value="RAR75859.1"/>
    <property type="molecule type" value="Genomic_DNA"/>
</dbReference>
<evidence type="ECO:0000313" key="4">
    <source>
        <dbReference type="Proteomes" id="UP000248840"/>
    </source>
</evidence>
<keyword evidence="4" id="KW-1185">Reference proteome</keyword>
<proteinExistence type="predicted"/>
<dbReference type="Proteomes" id="UP000248840">
    <property type="component" value="Unassembled WGS sequence"/>
</dbReference>
<evidence type="ECO:0000313" key="2">
    <source>
        <dbReference type="EMBL" id="RAR71653.1"/>
    </source>
</evidence>
<organism evidence="1 4">
    <name type="scientific">Flavobacterium aciduliphilum</name>
    <dbReference type="NCBI Taxonomy" id="1101402"/>
    <lineage>
        <taxon>Bacteria</taxon>
        <taxon>Pseudomonadati</taxon>
        <taxon>Bacteroidota</taxon>
        <taxon>Flavobacteriia</taxon>
        <taxon>Flavobacteriales</taxon>
        <taxon>Flavobacteriaceae</taxon>
        <taxon>Flavobacterium</taxon>
    </lineage>
</organism>
<feature type="non-terminal residue" evidence="1">
    <location>
        <position position="1"/>
    </location>
</feature>
<protein>
    <submittedName>
        <fullName evidence="1">Uncharacterized protein</fullName>
    </submittedName>
</protein>
<gene>
    <name evidence="3" type="ORF">CLV55_101565</name>
    <name evidence="2" type="ORF">CLV55_1061</name>
    <name evidence="1" type="ORF">CLV55_1175</name>
</gene>
<name>A0A328YH35_9FLAO</name>
<dbReference type="AlphaFoldDB" id="A0A328YH35"/>
<dbReference type="EMBL" id="QLSZ01000006">
    <property type="protein sequence ID" value="RAR71653.1"/>
    <property type="molecule type" value="Genomic_DNA"/>
</dbReference>
<accession>A0A328YH35</accession>
<comment type="caution">
    <text evidence="1">The sequence shown here is derived from an EMBL/GenBank/DDBJ whole genome shotgun (WGS) entry which is preliminary data.</text>
</comment>